<dbReference type="EMBL" id="JAHZIJ010000003">
    <property type="protein sequence ID" value="MBW7474382.1"/>
    <property type="molecule type" value="Genomic_DNA"/>
</dbReference>
<feature type="transmembrane region" description="Helical" evidence="2">
    <location>
        <begin position="91"/>
        <end position="108"/>
    </location>
</feature>
<dbReference type="InterPro" id="IPR048493">
    <property type="entry name" value="DUF1980_N"/>
</dbReference>
<evidence type="ECO:0000256" key="2">
    <source>
        <dbReference type="SAM" id="Phobius"/>
    </source>
</evidence>
<feature type="transmembrane region" description="Helical" evidence="2">
    <location>
        <begin position="12"/>
        <end position="31"/>
    </location>
</feature>
<dbReference type="PANTHER" id="PTHR40047:SF1">
    <property type="entry name" value="UPF0703 PROTEIN YCGQ"/>
    <property type="match status" value="1"/>
</dbReference>
<evidence type="ECO:0000259" key="4">
    <source>
        <dbReference type="Pfam" id="PF21537"/>
    </source>
</evidence>
<evidence type="ECO:0000259" key="3">
    <source>
        <dbReference type="Pfam" id="PF09323"/>
    </source>
</evidence>
<comment type="caution">
    <text evidence="5">The sequence shown here is derived from an EMBL/GenBank/DDBJ whole genome shotgun (WGS) entry which is preliminary data.</text>
</comment>
<keyword evidence="2" id="KW-1133">Transmembrane helix</keyword>
<dbReference type="InterPro" id="IPR048447">
    <property type="entry name" value="DUF1980_C"/>
</dbReference>
<keyword evidence="6" id="KW-1185">Reference proteome</keyword>
<feature type="transmembrane region" description="Helical" evidence="2">
    <location>
        <begin position="43"/>
        <end position="63"/>
    </location>
</feature>
<evidence type="ECO:0000256" key="1">
    <source>
        <dbReference type="SAM" id="MobiDB-lite"/>
    </source>
</evidence>
<evidence type="ECO:0000313" key="5">
    <source>
        <dbReference type="EMBL" id="MBW7474382.1"/>
    </source>
</evidence>
<name>A0ABS7D374_9BACL</name>
<feature type="domain" description="DUF1980" evidence="4">
    <location>
        <begin position="168"/>
        <end position="304"/>
    </location>
</feature>
<feature type="region of interest" description="Disordered" evidence="1">
    <location>
        <begin position="136"/>
        <end position="162"/>
    </location>
</feature>
<reference evidence="5 6" key="1">
    <citation type="submission" date="2021-07" db="EMBL/GenBank/DDBJ databases">
        <title>Paenibacillus radiodurans sp. nov., isolated from the southeastern edge of Tengger Desert.</title>
        <authorList>
            <person name="Zhang G."/>
        </authorList>
    </citation>
    <scope>NUCLEOTIDE SEQUENCE [LARGE SCALE GENOMIC DNA]</scope>
    <source>
        <strain evidence="5 6">DT7-4</strain>
    </source>
</reference>
<accession>A0ABS7D374</accession>
<sequence length="310" mass="33937">MTATDRSRIIHHLIRAAILTGFAMYIVYLVRSDSLTLYIAPRMVIYVKISAIGLYATAIYQLYAALQAWAGRKTAACECNHEPSSSITKNTLIYGMFILPLALGFILPDASLGSSAAAKKGVNFAGAELLATGPKPAAAPSAVDEGKQEAAPSPGGPKTEAELDAMFPSDEYTESHAKYGKQLYKQDIISVPEKQFIETLTTLDLFRQNYIGKTVEISGFVHRQEGMGKDQFAISRFAMNCCSADALPYGLMVSYPRAAAYNNDAWLKIRGELTEDMFDGNRIIVLKAKQLQAIEAPESPYVYPDYDFGL</sequence>
<protein>
    <submittedName>
        <fullName evidence="5">TIGR03943 family protein</fullName>
    </submittedName>
</protein>
<dbReference type="InterPro" id="IPR015402">
    <property type="entry name" value="DUF1980"/>
</dbReference>
<keyword evidence="2" id="KW-0472">Membrane</keyword>
<evidence type="ECO:0000313" key="6">
    <source>
        <dbReference type="Proteomes" id="UP000812277"/>
    </source>
</evidence>
<feature type="domain" description="DUF1980" evidence="3">
    <location>
        <begin position="14"/>
        <end position="123"/>
    </location>
</feature>
<keyword evidence="2" id="KW-0812">Transmembrane</keyword>
<dbReference type="Proteomes" id="UP000812277">
    <property type="component" value="Unassembled WGS sequence"/>
</dbReference>
<dbReference type="Pfam" id="PF09323">
    <property type="entry name" value="DUF1980"/>
    <property type="match status" value="1"/>
</dbReference>
<proteinExistence type="predicted"/>
<dbReference type="PANTHER" id="PTHR40047">
    <property type="entry name" value="UPF0703 PROTEIN YCGQ"/>
    <property type="match status" value="1"/>
</dbReference>
<dbReference type="InterPro" id="IPR052955">
    <property type="entry name" value="UPF0703_membrane_permease"/>
</dbReference>
<gene>
    <name evidence="5" type="ORF">K0T92_06465</name>
</gene>
<dbReference type="RefSeq" id="WP_219871632.1">
    <property type="nucleotide sequence ID" value="NZ_JAHZIJ010000003.1"/>
</dbReference>
<dbReference type="Pfam" id="PF21537">
    <property type="entry name" value="DUF1980_C"/>
    <property type="match status" value="1"/>
</dbReference>
<organism evidence="5 6">
    <name type="scientific">Paenibacillus oenotherae</name>
    <dbReference type="NCBI Taxonomy" id="1435645"/>
    <lineage>
        <taxon>Bacteria</taxon>
        <taxon>Bacillati</taxon>
        <taxon>Bacillota</taxon>
        <taxon>Bacilli</taxon>
        <taxon>Bacillales</taxon>
        <taxon>Paenibacillaceae</taxon>
        <taxon>Paenibacillus</taxon>
    </lineage>
</organism>
<dbReference type="NCBIfam" id="TIGR03943">
    <property type="entry name" value="TIGR03943 family putative permease subunit"/>
    <property type="match status" value="1"/>
</dbReference>